<feature type="transmembrane region" description="Helical" evidence="1">
    <location>
        <begin position="130"/>
        <end position="149"/>
    </location>
</feature>
<dbReference type="RefSeq" id="WP_034847072.1">
    <property type="nucleotide sequence ID" value="NZ_JANX01000642.1"/>
</dbReference>
<organism evidence="2 3">
    <name type="scientific">Inquilinus limosus MP06</name>
    <dbReference type="NCBI Taxonomy" id="1398085"/>
    <lineage>
        <taxon>Bacteria</taxon>
        <taxon>Pseudomonadati</taxon>
        <taxon>Pseudomonadota</taxon>
        <taxon>Alphaproteobacteria</taxon>
        <taxon>Rhodospirillales</taxon>
        <taxon>Rhodospirillaceae</taxon>
        <taxon>Inquilinus</taxon>
    </lineage>
</organism>
<feature type="transmembrane region" description="Helical" evidence="1">
    <location>
        <begin position="20"/>
        <end position="37"/>
    </location>
</feature>
<name>A0A0A0D1N1_9PROT</name>
<evidence type="ECO:0000256" key="1">
    <source>
        <dbReference type="SAM" id="Phobius"/>
    </source>
</evidence>
<feature type="transmembrane region" description="Helical" evidence="1">
    <location>
        <begin position="43"/>
        <end position="65"/>
    </location>
</feature>
<feature type="transmembrane region" description="Helical" evidence="1">
    <location>
        <begin position="77"/>
        <end position="93"/>
    </location>
</feature>
<sequence length="198" mass="20390">MDQLIDPAGDQERWLRLYSFARAAFSALWAVAALTLGRGEAPIAAILLIAYPAWDALASYADAAASGGPGRNRIQSINAMVSLVAALTVAMTLQEGMNAVLGVFGVWAVLSGLLQLGTALRRRSSHGAQWAMILSGGQSALAGAVFIVQARMPAPPSIGTIAGYAAMGAIYFLASAVWLSVSVSRRGVGGASRNAGTN</sequence>
<dbReference type="Proteomes" id="UP000029995">
    <property type="component" value="Unassembled WGS sequence"/>
</dbReference>
<dbReference type="EMBL" id="JANX01000642">
    <property type="protein sequence ID" value="KGM30952.1"/>
    <property type="molecule type" value="Genomic_DNA"/>
</dbReference>
<evidence type="ECO:0000313" key="3">
    <source>
        <dbReference type="Proteomes" id="UP000029995"/>
    </source>
</evidence>
<feature type="transmembrane region" description="Helical" evidence="1">
    <location>
        <begin position="99"/>
        <end position="118"/>
    </location>
</feature>
<comment type="caution">
    <text evidence="2">The sequence shown here is derived from an EMBL/GenBank/DDBJ whole genome shotgun (WGS) entry which is preliminary data.</text>
</comment>
<feature type="transmembrane region" description="Helical" evidence="1">
    <location>
        <begin position="161"/>
        <end position="183"/>
    </location>
</feature>
<keyword evidence="1" id="KW-0472">Membrane</keyword>
<protein>
    <submittedName>
        <fullName evidence="2">Membrane protein</fullName>
    </submittedName>
</protein>
<dbReference type="InterPro" id="IPR005325">
    <property type="entry name" value="DUF308_memb"/>
</dbReference>
<reference evidence="2 3" key="1">
    <citation type="submission" date="2014-01" db="EMBL/GenBank/DDBJ databases">
        <title>Genome sequence determination for a cystic fibrosis isolate, Inquilinus limosus.</title>
        <authorList>
            <person name="Pino M."/>
            <person name="Di Conza J."/>
            <person name="Gutkind G."/>
        </authorList>
    </citation>
    <scope>NUCLEOTIDE SEQUENCE [LARGE SCALE GENOMIC DNA]</scope>
    <source>
        <strain evidence="2 3">MP06</strain>
    </source>
</reference>
<keyword evidence="1" id="KW-1133">Transmembrane helix</keyword>
<accession>A0A0A0D1N1</accession>
<proteinExistence type="predicted"/>
<evidence type="ECO:0000313" key="2">
    <source>
        <dbReference type="EMBL" id="KGM30952.1"/>
    </source>
</evidence>
<dbReference type="OrthoDB" id="960912at2"/>
<dbReference type="AlphaFoldDB" id="A0A0A0D1N1"/>
<dbReference type="Pfam" id="PF03729">
    <property type="entry name" value="DUF308"/>
    <property type="match status" value="1"/>
</dbReference>
<gene>
    <name evidence="2" type="ORF">P409_30050</name>
</gene>
<keyword evidence="1" id="KW-0812">Transmembrane</keyword>